<reference evidence="9" key="2">
    <citation type="submission" date="2020-09" db="EMBL/GenBank/DDBJ databases">
        <authorList>
            <person name="Sun Q."/>
            <person name="Zhou Y."/>
        </authorList>
    </citation>
    <scope>NUCLEOTIDE SEQUENCE</scope>
    <source>
        <strain evidence="9">CGMCC 4.7138</strain>
    </source>
</reference>
<dbReference type="InterPro" id="IPR051791">
    <property type="entry name" value="Pra-immunoreactive"/>
</dbReference>
<accession>A0A8H9GYJ7</accession>
<feature type="transmembrane region" description="Helical" evidence="7">
    <location>
        <begin position="175"/>
        <end position="196"/>
    </location>
</feature>
<evidence type="ECO:0000256" key="6">
    <source>
        <dbReference type="SAM" id="MobiDB-lite"/>
    </source>
</evidence>
<evidence type="ECO:0000256" key="5">
    <source>
        <dbReference type="ARBA" id="ARBA00023136"/>
    </source>
</evidence>
<protein>
    <recommendedName>
        <fullName evidence="8">RDD domain-containing protein</fullName>
    </recommendedName>
</protein>
<evidence type="ECO:0000256" key="2">
    <source>
        <dbReference type="ARBA" id="ARBA00022475"/>
    </source>
</evidence>
<feature type="compositionally biased region" description="Low complexity" evidence="6">
    <location>
        <begin position="49"/>
        <end position="66"/>
    </location>
</feature>
<keyword evidence="10" id="KW-1185">Reference proteome</keyword>
<gene>
    <name evidence="9" type="ORF">GCM10011574_30850</name>
</gene>
<evidence type="ECO:0000256" key="7">
    <source>
        <dbReference type="SAM" id="Phobius"/>
    </source>
</evidence>
<feature type="compositionally biased region" description="Pro residues" evidence="6">
    <location>
        <begin position="70"/>
        <end position="84"/>
    </location>
</feature>
<evidence type="ECO:0000313" key="10">
    <source>
        <dbReference type="Proteomes" id="UP000653480"/>
    </source>
</evidence>
<evidence type="ECO:0000256" key="4">
    <source>
        <dbReference type="ARBA" id="ARBA00022989"/>
    </source>
</evidence>
<comment type="subcellular location">
    <subcellularLocation>
        <location evidence="1">Cell membrane</location>
        <topology evidence="1">Multi-pass membrane protein</topology>
    </subcellularLocation>
</comment>
<reference evidence="9" key="1">
    <citation type="journal article" date="2014" name="Int. J. Syst. Evol. Microbiol.">
        <title>Complete genome sequence of Corynebacterium casei LMG S-19264T (=DSM 44701T), isolated from a smear-ripened cheese.</title>
        <authorList>
            <consortium name="US DOE Joint Genome Institute (JGI-PGF)"/>
            <person name="Walter F."/>
            <person name="Albersmeier A."/>
            <person name="Kalinowski J."/>
            <person name="Ruckert C."/>
        </authorList>
    </citation>
    <scope>NUCLEOTIDE SEQUENCE</scope>
    <source>
        <strain evidence="9">CGMCC 4.7138</strain>
    </source>
</reference>
<keyword evidence="3 7" id="KW-0812">Transmembrane</keyword>
<feature type="compositionally biased region" description="Pro residues" evidence="6">
    <location>
        <begin position="92"/>
        <end position="103"/>
    </location>
</feature>
<comment type="caution">
    <text evidence="9">The sequence shown here is derived from an EMBL/GenBank/DDBJ whole genome shotgun (WGS) entry which is preliminary data.</text>
</comment>
<name>A0A8H9GYJ7_9ACTN</name>
<keyword evidence="4 7" id="KW-1133">Transmembrane helix</keyword>
<keyword evidence="2" id="KW-1003">Cell membrane</keyword>
<dbReference type="EMBL" id="BMMN01000004">
    <property type="protein sequence ID" value="GGO12401.1"/>
    <property type="molecule type" value="Genomic_DNA"/>
</dbReference>
<sequence>MVVASLLPGVPGPSPYGAPRILGVVSGLIALKKIRDSFSPLTQEHHMTYGNDPGYNPGGNPQNQPGPQGGYPPPQGGYPPPPQGGYPQGGGYPPPQGSYPAPPAGDQYGGQYGNQYGNQYGGYPAPELAHWGLRVGATLIDGLIVGVPTWILSIIGSALSAGSVDQETGQVGSGFGIGLLLSLVALVVCIGLALWLKHKEGTTGQTVGKKVVGIQTVKEQTGEYIGFGMAVVRGICHIVDGLPCYVGYLWPLWDAKRQTFADKIVGTVVVRAPR</sequence>
<organism evidence="9 10">
    <name type="scientific">Microbispora bryophytorum</name>
    <dbReference type="NCBI Taxonomy" id="1460882"/>
    <lineage>
        <taxon>Bacteria</taxon>
        <taxon>Bacillati</taxon>
        <taxon>Actinomycetota</taxon>
        <taxon>Actinomycetes</taxon>
        <taxon>Streptosporangiales</taxon>
        <taxon>Streptosporangiaceae</taxon>
        <taxon>Microbispora</taxon>
    </lineage>
</organism>
<dbReference type="Proteomes" id="UP000653480">
    <property type="component" value="Unassembled WGS sequence"/>
</dbReference>
<evidence type="ECO:0000313" key="9">
    <source>
        <dbReference type="EMBL" id="GGO12401.1"/>
    </source>
</evidence>
<dbReference type="GO" id="GO:0005886">
    <property type="term" value="C:plasma membrane"/>
    <property type="evidence" value="ECO:0007669"/>
    <property type="project" value="UniProtKB-SubCell"/>
</dbReference>
<keyword evidence="5 7" id="KW-0472">Membrane</keyword>
<dbReference type="AlphaFoldDB" id="A0A8H9GYJ7"/>
<feature type="domain" description="RDD" evidence="8">
    <location>
        <begin position="129"/>
        <end position="265"/>
    </location>
</feature>
<dbReference type="PANTHER" id="PTHR36115">
    <property type="entry name" value="PROLINE-RICH ANTIGEN HOMOLOG-RELATED"/>
    <property type="match status" value="1"/>
</dbReference>
<dbReference type="RefSeq" id="WP_208762102.1">
    <property type="nucleotide sequence ID" value="NZ_BMMN01000004.1"/>
</dbReference>
<evidence type="ECO:0000256" key="3">
    <source>
        <dbReference type="ARBA" id="ARBA00022692"/>
    </source>
</evidence>
<evidence type="ECO:0000259" key="8">
    <source>
        <dbReference type="Pfam" id="PF06271"/>
    </source>
</evidence>
<dbReference type="InterPro" id="IPR010432">
    <property type="entry name" value="RDD"/>
</dbReference>
<evidence type="ECO:0000256" key="1">
    <source>
        <dbReference type="ARBA" id="ARBA00004651"/>
    </source>
</evidence>
<feature type="transmembrane region" description="Helical" evidence="7">
    <location>
        <begin position="143"/>
        <end position="163"/>
    </location>
</feature>
<proteinExistence type="predicted"/>
<feature type="region of interest" description="Disordered" evidence="6">
    <location>
        <begin position="43"/>
        <end position="111"/>
    </location>
</feature>
<dbReference type="PANTHER" id="PTHR36115:SF6">
    <property type="entry name" value="PROLINE-RICH ANTIGEN HOMOLOG"/>
    <property type="match status" value="1"/>
</dbReference>
<dbReference type="Pfam" id="PF06271">
    <property type="entry name" value="RDD"/>
    <property type="match status" value="1"/>
</dbReference>